<dbReference type="GO" id="GO:0016491">
    <property type="term" value="F:oxidoreductase activity"/>
    <property type="evidence" value="ECO:0007669"/>
    <property type="project" value="InterPro"/>
</dbReference>
<dbReference type="Pfam" id="PF03358">
    <property type="entry name" value="FMN_red"/>
    <property type="match status" value="1"/>
</dbReference>
<reference evidence="4 5" key="1">
    <citation type="submission" date="2016-11" db="EMBL/GenBank/DDBJ databases">
        <authorList>
            <person name="Jaros S."/>
            <person name="Januszkiewicz K."/>
            <person name="Wedrychowicz H."/>
        </authorList>
    </citation>
    <scope>NUCLEOTIDE SEQUENCE [LARGE SCALE GENOMIC DNA]</scope>
    <source>
        <strain evidence="4 5">DSM 27406</strain>
    </source>
</reference>
<dbReference type="OrthoDB" id="8853249at2"/>
<organism evidence="4 5">
    <name type="scientific">Chitinophaga jiangningensis</name>
    <dbReference type="NCBI Taxonomy" id="1419482"/>
    <lineage>
        <taxon>Bacteria</taxon>
        <taxon>Pseudomonadati</taxon>
        <taxon>Bacteroidota</taxon>
        <taxon>Chitinophagia</taxon>
        <taxon>Chitinophagales</taxon>
        <taxon>Chitinophagaceae</taxon>
        <taxon>Chitinophaga</taxon>
    </lineage>
</organism>
<evidence type="ECO:0000256" key="1">
    <source>
        <dbReference type="ARBA" id="ARBA00022630"/>
    </source>
</evidence>
<protein>
    <submittedName>
        <fullName evidence="4">Multimeric flavodoxin WrbA</fullName>
    </submittedName>
</protein>
<dbReference type="STRING" id="1419482.SAMN05444266_102305"/>
<dbReference type="Proteomes" id="UP000184420">
    <property type="component" value="Unassembled WGS sequence"/>
</dbReference>
<dbReference type="PANTHER" id="PTHR43278">
    <property type="entry name" value="NAD(P)H-DEPENDENT FMN-CONTAINING OXIDOREDUCTASE YWQN-RELATED"/>
    <property type="match status" value="1"/>
</dbReference>
<dbReference type="AlphaFoldDB" id="A0A1M6YGH0"/>
<proteinExistence type="predicted"/>
<evidence type="ECO:0000256" key="2">
    <source>
        <dbReference type="ARBA" id="ARBA00022643"/>
    </source>
</evidence>
<accession>A0A1M6YGH0</accession>
<evidence type="ECO:0000259" key="3">
    <source>
        <dbReference type="PROSITE" id="PS50902"/>
    </source>
</evidence>
<keyword evidence="2" id="KW-0288">FMN</keyword>
<keyword evidence="5" id="KW-1185">Reference proteome</keyword>
<dbReference type="PROSITE" id="PS50902">
    <property type="entry name" value="FLAVODOXIN_LIKE"/>
    <property type="match status" value="1"/>
</dbReference>
<dbReference type="PANTHER" id="PTHR43278:SF4">
    <property type="entry name" value="NAD(P)H-DEPENDENT FMN-CONTAINING OXIDOREDUCTASE YWQN-RELATED"/>
    <property type="match status" value="1"/>
</dbReference>
<evidence type="ECO:0000313" key="5">
    <source>
        <dbReference type="Proteomes" id="UP000184420"/>
    </source>
</evidence>
<evidence type="ECO:0000313" key="4">
    <source>
        <dbReference type="EMBL" id="SHL17318.1"/>
    </source>
</evidence>
<dbReference type="EMBL" id="FRBL01000002">
    <property type="protein sequence ID" value="SHL17318.1"/>
    <property type="molecule type" value="Genomic_DNA"/>
</dbReference>
<dbReference type="SUPFAM" id="SSF52218">
    <property type="entry name" value="Flavoproteins"/>
    <property type="match status" value="1"/>
</dbReference>
<sequence>MKALILLATLKKSGLSNTATLAEFFTERLSRHGVSVETIHLVNENILPGTYSDMGPGDAWPSILARLEAAQIIIFATPIWWGNHSSEIQKVIERLDNLHDEILQGKPSRLEGKVAGVIITGDSDGSQHIIGNISNFCNALGMLLPPYCSLAVQSKEQAKDKHPTKEMLMEIYNKDYSKTADTMVSQLLKYSGS</sequence>
<dbReference type="RefSeq" id="WP_073079029.1">
    <property type="nucleotide sequence ID" value="NZ_FRBL01000002.1"/>
</dbReference>
<dbReference type="InterPro" id="IPR029039">
    <property type="entry name" value="Flavoprotein-like_sf"/>
</dbReference>
<dbReference type="GO" id="GO:0010181">
    <property type="term" value="F:FMN binding"/>
    <property type="evidence" value="ECO:0007669"/>
    <property type="project" value="InterPro"/>
</dbReference>
<gene>
    <name evidence="4" type="ORF">SAMN05444266_102305</name>
</gene>
<dbReference type="InterPro" id="IPR008254">
    <property type="entry name" value="Flavodoxin/NO_synth"/>
</dbReference>
<feature type="domain" description="Flavodoxin-like" evidence="3">
    <location>
        <begin position="7"/>
        <end position="193"/>
    </location>
</feature>
<name>A0A1M6YGH0_9BACT</name>
<keyword evidence="1" id="KW-0285">Flavoprotein</keyword>
<dbReference type="InterPro" id="IPR005025">
    <property type="entry name" value="FMN_Rdtase-like_dom"/>
</dbReference>
<dbReference type="Gene3D" id="3.40.50.360">
    <property type="match status" value="1"/>
</dbReference>
<dbReference type="InterPro" id="IPR051796">
    <property type="entry name" value="ISF_SsuE-like"/>
</dbReference>